<evidence type="ECO:0000256" key="1">
    <source>
        <dbReference type="SAM" id="MobiDB-lite"/>
    </source>
</evidence>
<evidence type="ECO:0000313" key="3">
    <source>
        <dbReference type="Proteomes" id="UP000823388"/>
    </source>
</evidence>
<gene>
    <name evidence="2" type="ORF">PVAP13_9KG342300</name>
</gene>
<name>A0A8T0NUL6_PANVG</name>
<sequence length="139" mass="15675">MCRSPGPPLSASPWLHHLVACRGGACRSRRRNRRGARRRRESWRGSQPGKHHVPLDLLASSILRAKNQPPHQIHRNRCLMETRCTTGFPIGSLVWEHEPSPSPRETTERPSPSCSEGLFAKVSAHRRLEDARCTFVGCV</sequence>
<dbReference type="Proteomes" id="UP000823388">
    <property type="component" value="Chromosome 9K"/>
</dbReference>
<reference evidence="2" key="1">
    <citation type="submission" date="2020-05" db="EMBL/GenBank/DDBJ databases">
        <title>WGS assembly of Panicum virgatum.</title>
        <authorList>
            <person name="Lovell J.T."/>
            <person name="Jenkins J."/>
            <person name="Shu S."/>
            <person name="Juenger T.E."/>
            <person name="Schmutz J."/>
        </authorList>
    </citation>
    <scope>NUCLEOTIDE SEQUENCE</scope>
    <source>
        <strain evidence="2">AP13</strain>
    </source>
</reference>
<feature type="compositionally biased region" description="Basic residues" evidence="1">
    <location>
        <begin position="29"/>
        <end position="41"/>
    </location>
</feature>
<feature type="region of interest" description="Disordered" evidence="1">
    <location>
        <begin position="29"/>
        <end position="52"/>
    </location>
</feature>
<dbReference type="EMBL" id="CM029053">
    <property type="protein sequence ID" value="KAG2550414.1"/>
    <property type="molecule type" value="Genomic_DNA"/>
</dbReference>
<accession>A0A8T0NUL6</accession>
<protein>
    <submittedName>
        <fullName evidence="2">Uncharacterized protein</fullName>
    </submittedName>
</protein>
<keyword evidence="3" id="KW-1185">Reference proteome</keyword>
<organism evidence="2 3">
    <name type="scientific">Panicum virgatum</name>
    <name type="common">Blackwell switchgrass</name>
    <dbReference type="NCBI Taxonomy" id="38727"/>
    <lineage>
        <taxon>Eukaryota</taxon>
        <taxon>Viridiplantae</taxon>
        <taxon>Streptophyta</taxon>
        <taxon>Embryophyta</taxon>
        <taxon>Tracheophyta</taxon>
        <taxon>Spermatophyta</taxon>
        <taxon>Magnoliopsida</taxon>
        <taxon>Liliopsida</taxon>
        <taxon>Poales</taxon>
        <taxon>Poaceae</taxon>
        <taxon>PACMAD clade</taxon>
        <taxon>Panicoideae</taxon>
        <taxon>Panicodae</taxon>
        <taxon>Paniceae</taxon>
        <taxon>Panicinae</taxon>
        <taxon>Panicum</taxon>
        <taxon>Panicum sect. Hiantes</taxon>
    </lineage>
</organism>
<evidence type="ECO:0000313" key="2">
    <source>
        <dbReference type="EMBL" id="KAG2550414.1"/>
    </source>
</evidence>
<proteinExistence type="predicted"/>
<dbReference type="AlphaFoldDB" id="A0A8T0NUL6"/>
<comment type="caution">
    <text evidence="2">The sequence shown here is derived from an EMBL/GenBank/DDBJ whole genome shotgun (WGS) entry which is preliminary data.</text>
</comment>